<reference evidence="2 3" key="1">
    <citation type="journal article" date="2015" name="Mol. Biochem. Parasitol.">
        <title>Identification of polymorphic genes for use in assemblage B genotyping assays through comparative genomics of multiple assemblage B Giardia duodenalis isolates.</title>
        <authorList>
            <person name="Wielinga C."/>
            <person name="Thompson R.C."/>
            <person name="Monis P."/>
            <person name="Ryan U."/>
        </authorList>
    </citation>
    <scope>NUCLEOTIDE SEQUENCE [LARGE SCALE GENOMIC DNA]</scope>
    <source>
        <strain evidence="2 3">BAH15c1</strain>
    </source>
</reference>
<comment type="caution">
    <text evidence="2">The sequence shown here is derived from an EMBL/GenBank/DDBJ whole genome shotgun (WGS) entry which is preliminary data.</text>
</comment>
<evidence type="ECO:0000313" key="3">
    <source>
        <dbReference type="Proteomes" id="UP000070089"/>
    </source>
</evidence>
<sequence length="304" mass="33213">MEGTKVIHLARPPPQQAQGIAQAGSHGPICGLDKLPKAGHSFRDIVPVTSQHSPSFSRSNDIIPSGRRAIPQDSVSTFNKPSDPQTGGKLQIPGKTISRLFTGEPEYRAGKKCSAQSETIGNIQSECNYLMPRRHRPTAEECSGRAGTTREYMINNQTGIKTFEQKLGEESAMCLGKRHYPSSAPSATDITTSHKKIAPFQRSDPFCSSGYSEDMKGPKPHYRTGPSMEEIFKPSLNVNTAKFSSDKASILHTAPPTKFDITGPITIDARKQLQSTAAMMAEYHATRQAAANLKAREYLETSCY</sequence>
<accession>A0A132NX23</accession>
<organism evidence="2 3">
    <name type="scientific">Giardia duodenalis assemblage B</name>
    <dbReference type="NCBI Taxonomy" id="1394984"/>
    <lineage>
        <taxon>Eukaryota</taxon>
        <taxon>Metamonada</taxon>
        <taxon>Diplomonadida</taxon>
        <taxon>Hexamitidae</taxon>
        <taxon>Giardiinae</taxon>
        <taxon>Giardia</taxon>
    </lineage>
</organism>
<dbReference type="EMBL" id="JXTI01000027">
    <property type="protein sequence ID" value="KWX14626.1"/>
    <property type="molecule type" value="Genomic_DNA"/>
</dbReference>
<gene>
    <name evidence="2" type="ORF">QR46_1370</name>
</gene>
<dbReference type="OrthoDB" id="10251069at2759"/>
<feature type="compositionally biased region" description="Polar residues" evidence="1">
    <location>
        <begin position="73"/>
        <end position="85"/>
    </location>
</feature>
<feature type="region of interest" description="Disordered" evidence="1">
    <location>
        <begin position="50"/>
        <end position="90"/>
    </location>
</feature>
<feature type="compositionally biased region" description="Polar residues" evidence="1">
    <location>
        <begin position="50"/>
        <end position="62"/>
    </location>
</feature>
<evidence type="ECO:0000256" key="1">
    <source>
        <dbReference type="SAM" id="MobiDB-lite"/>
    </source>
</evidence>
<dbReference type="VEuPathDB" id="GiardiaDB:QR46_1370"/>
<evidence type="ECO:0000313" key="2">
    <source>
        <dbReference type="EMBL" id="KWX14626.1"/>
    </source>
</evidence>
<dbReference type="Proteomes" id="UP000070089">
    <property type="component" value="Unassembled WGS sequence"/>
</dbReference>
<proteinExistence type="predicted"/>
<protein>
    <submittedName>
        <fullName evidence="2">Uncharacterized protein</fullName>
    </submittedName>
</protein>
<dbReference type="AlphaFoldDB" id="A0A132NX23"/>
<name>A0A132NX23_GIAIN</name>